<dbReference type="PANTHER" id="PTHR43433">
    <property type="entry name" value="HYDROLASE, ALPHA/BETA FOLD FAMILY PROTEIN"/>
    <property type="match status" value="1"/>
</dbReference>
<evidence type="ECO:0000259" key="1">
    <source>
        <dbReference type="Pfam" id="PF12697"/>
    </source>
</evidence>
<dbReference type="Gene3D" id="3.40.50.1820">
    <property type="entry name" value="alpha/beta hydrolase"/>
    <property type="match status" value="1"/>
</dbReference>
<dbReference type="KEGG" id="kbs:EPA93_46495"/>
<dbReference type="PANTHER" id="PTHR43433:SF5">
    <property type="entry name" value="AB HYDROLASE-1 DOMAIN-CONTAINING PROTEIN"/>
    <property type="match status" value="1"/>
</dbReference>
<sequence>MTKVQSADGTGIAYDQVGSGPAVILVDGAMCYRALGPMRPLSTLLVPHFTVFAYDRRGRGESTDTQPFAVEREIEDIEALIDEAGGSAFVYGISSGAALALEATIKLDGKVKKLALYEAAYNDDAAAGQGWRTYRKQLAEVLAEGRKGDAVGLFLMRVGMPAEQLEGMRQQPMWPMFEAIGPTLAYDAAALGEDGSVPTAKAACVAVPTLVMDGSASFPFMHATAVALAKAIPNAKHRVLQGQTHEVQAEVLAPVLVEFFNRS</sequence>
<dbReference type="SUPFAM" id="SSF53474">
    <property type="entry name" value="alpha/beta-Hydrolases"/>
    <property type="match status" value="1"/>
</dbReference>
<dbReference type="GO" id="GO:0004806">
    <property type="term" value="F:triacylglycerol lipase activity"/>
    <property type="evidence" value="ECO:0007669"/>
    <property type="project" value="TreeGrafter"/>
</dbReference>
<dbReference type="OrthoDB" id="63519at2"/>
<evidence type="ECO:0000313" key="2">
    <source>
        <dbReference type="EMBL" id="QBD83022.1"/>
    </source>
</evidence>
<dbReference type="Proteomes" id="UP000290365">
    <property type="component" value="Chromosome"/>
</dbReference>
<dbReference type="InterPro" id="IPR050471">
    <property type="entry name" value="AB_hydrolase"/>
</dbReference>
<accession>A0A4P6K4X3</accession>
<proteinExistence type="predicted"/>
<dbReference type="AlphaFoldDB" id="A0A4P6K4X3"/>
<feature type="domain" description="AB hydrolase-1" evidence="1">
    <location>
        <begin position="31"/>
        <end position="241"/>
    </location>
</feature>
<dbReference type="EMBL" id="CP035758">
    <property type="protein sequence ID" value="QBD83022.1"/>
    <property type="molecule type" value="Genomic_DNA"/>
</dbReference>
<dbReference type="InterPro" id="IPR000073">
    <property type="entry name" value="AB_hydrolase_1"/>
</dbReference>
<gene>
    <name evidence="2" type="ORF">EPA93_46495</name>
</gene>
<organism evidence="2 3">
    <name type="scientific">Ktedonosporobacter rubrisoli</name>
    <dbReference type="NCBI Taxonomy" id="2509675"/>
    <lineage>
        <taxon>Bacteria</taxon>
        <taxon>Bacillati</taxon>
        <taxon>Chloroflexota</taxon>
        <taxon>Ktedonobacteria</taxon>
        <taxon>Ktedonobacterales</taxon>
        <taxon>Ktedonosporobacteraceae</taxon>
        <taxon>Ktedonosporobacter</taxon>
    </lineage>
</organism>
<name>A0A4P6K4X3_KTERU</name>
<dbReference type="RefSeq" id="WP_129894090.1">
    <property type="nucleotide sequence ID" value="NZ_CP035758.1"/>
</dbReference>
<dbReference type="InterPro" id="IPR029058">
    <property type="entry name" value="AB_hydrolase_fold"/>
</dbReference>
<dbReference type="Pfam" id="PF12697">
    <property type="entry name" value="Abhydrolase_6"/>
    <property type="match status" value="1"/>
</dbReference>
<dbReference type="GO" id="GO:0046503">
    <property type="term" value="P:glycerolipid catabolic process"/>
    <property type="evidence" value="ECO:0007669"/>
    <property type="project" value="TreeGrafter"/>
</dbReference>
<evidence type="ECO:0000313" key="3">
    <source>
        <dbReference type="Proteomes" id="UP000290365"/>
    </source>
</evidence>
<protein>
    <submittedName>
        <fullName evidence="2">Alpha/beta hydrolase</fullName>
    </submittedName>
</protein>
<keyword evidence="2" id="KW-0378">Hydrolase</keyword>
<reference evidence="2 3" key="1">
    <citation type="submission" date="2019-01" db="EMBL/GenBank/DDBJ databases">
        <title>Ktedonosporobacter rubrisoli SCAWS-G2.</title>
        <authorList>
            <person name="Huang Y."/>
            <person name="Yan B."/>
        </authorList>
    </citation>
    <scope>NUCLEOTIDE SEQUENCE [LARGE SCALE GENOMIC DNA]</scope>
    <source>
        <strain evidence="2 3">SCAWS-G2</strain>
    </source>
</reference>
<keyword evidence="3" id="KW-1185">Reference proteome</keyword>